<dbReference type="Gene3D" id="3.60.15.10">
    <property type="entry name" value="Ribonuclease Z/Hydroxyacylglutathione hydrolase-like"/>
    <property type="match status" value="1"/>
</dbReference>
<evidence type="ECO:0000256" key="4">
    <source>
        <dbReference type="ARBA" id="ARBA00022722"/>
    </source>
</evidence>
<keyword evidence="12" id="KW-1185">Reference proteome</keyword>
<dbReference type="GO" id="GO:0042802">
    <property type="term" value="F:identical protein binding"/>
    <property type="evidence" value="ECO:0007669"/>
    <property type="project" value="UniProtKB-ARBA"/>
</dbReference>
<feature type="binding site" evidence="10">
    <location>
        <position position="65"/>
    </location>
    <ligand>
        <name>Zn(2+)</name>
        <dbReference type="ChEBI" id="CHEBI:29105"/>
        <label>1</label>
        <note>catalytic</note>
    </ligand>
</feature>
<dbReference type="FunFam" id="3.60.15.10:FF:000002">
    <property type="entry name" value="Ribonuclease Z"/>
    <property type="match status" value="1"/>
</dbReference>
<evidence type="ECO:0000256" key="6">
    <source>
        <dbReference type="ARBA" id="ARBA00022759"/>
    </source>
</evidence>
<feature type="active site" description="Proton acceptor" evidence="10">
    <location>
        <position position="67"/>
    </location>
</feature>
<evidence type="ECO:0000256" key="9">
    <source>
        <dbReference type="ARBA" id="ARBA00057812"/>
    </source>
</evidence>
<dbReference type="GO" id="GO:0008270">
    <property type="term" value="F:zinc ion binding"/>
    <property type="evidence" value="ECO:0007669"/>
    <property type="project" value="UniProtKB-UniRule"/>
</dbReference>
<dbReference type="NCBIfam" id="TIGR02651">
    <property type="entry name" value="RNase_Z"/>
    <property type="match status" value="1"/>
</dbReference>
<reference evidence="11 12" key="1">
    <citation type="submission" date="2019-11" db="EMBL/GenBank/DDBJ databases">
        <authorList>
            <person name="Li J."/>
        </authorList>
    </citation>
    <scope>NUCLEOTIDE SEQUENCE [LARGE SCALE GENOMIC DNA]</scope>
    <source>
        <strain evidence="11 12">J4</strain>
    </source>
</reference>
<dbReference type="Proteomes" id="UP000480185">
    <property type="component" value="Unassembled WGS sequence"/>
</dbReference>
<keyword evidence="6 10" id="KW-0255">Endonuclease</keyword>
<proteinExistence type="inferred from homology"/>
<comment type="catalytic activity">
    <reaction evidence="10">
        <text>Endonucleolytic cleavage of RNA, removing extra 3' nucleotides from tRNA precursor, generating 3' termini of tRNAs. A 3'-hydroxy group is left at the tRNA terminus and a 5'-phosphoryl group is left at the trailer molecule.</text>
        <dbReference type="EC" id="3.1.26.11"/>
    </reaction>
</comment>
<dbReference type="HAMAP" id="MF_01818">
    <property type="entry name" value="RNase_Z_BN"/>
    <property type="match status" value="1"/>
</dbReference>
<feature type="binding site" evidence="10">
    <location>
        <position position="211"/>
    </location>
    <ligand>
        <name>Zn(2+)</name>
        <dbReference type="ChEBI" id="CHEBI:29105"/>
        <label>1</label>
        <note>catalytic</note>
    </ligand>
</feature>
<keyword evidence="4 10" id="KW-0540">Nuclease</keyword>
<evidence type="ECO:0000256" key="8">
    <source>
        <dbReference type="ARBA" id="ARBA00022833"/>
    </source>
</evidence>
<dbReference type="SUPFAM" id="SSF56281">
    <property type="entry name" value="Metallo-hydrolase/oxidoreductase"/>
    <property type="match status" value="1"/>
</dbReference>
<dbReference type="RefSeq" id="WP_153728412.1">
    <property type="nucleotide sequence ID" value="NZ_WJNH01000005.1"/>
</dbReference>
<dbReference type="OrthoDB" id="9800940at2"/>
<evidence type="ECO:0000256" key="10">
    <source>
        <dbReference type="HAMAP-Rule" id="MF_01818"/>
    </source>
</evidence>
<accession>A0A6G1X6R3</accession>
<comment type="subunit">
    <text evidence="1 10">Homodimer.</text>
</comment>
<dbReference type="Pfam" id="PF23023">
    <property type="entry name" value="Anti-Pycsar_Apyc1"/>
    <property type="match status" value="1"/>
</dbReference>
<protein>
    <recommendedName>
        <fullName evidence="2 10">Ribonuclease Z</fullName>
        <shortName evidence="10">RNase Z</shortName>
        <ecNumber evidence="2 10">3.1.26.11</ecNumber>
    </recommendedName>
    <alternativeName>
        <fullName evidence="10">tRNA 3 endonuclease</fullName>
    </alternativeName>
    <alternativeName>
        <fullName evidence="10">tRNase Z</fullName>
    </alternativeName>
</protein>
<evidence type="ECO:0000313" key="11">
    <source>
        <dbReference type="EMBL" id="MRG86498.1"/>
    </source>
</evidence>
<comment type="caution">
    <text evidence="11">The sequence shown here is derived from an EMBL/GenBank/DDBJ whole genome shotgun (WGS) entry which is preliminary data.</text>
</comment>
<evidence type="ECO:0000313" key="12">
    <source>
        <dbReference type="Proteomes" id="UP000480185"/>
    </source>
</evidence>
<feature type="binding site" evidence="10">
    <location>
        <position position="211"/>
    </location>
    <ligand>
        <name>Zn(2+)</name>
        <dbReference type="ChEBI" id="CHEBI:29105"/>
        <label>2</label>
        <note>catalytic</note>
    </ligand>
</feature>
<organism evidence="11 12">
    <name type="scientific">Salinibacillus xinjiangensis</name>
    <dbReference type="NCBI Taxonomy" id="1229268"/>
    <lineage>
        <taxon>Bacteria</taxon>
        <taxon>Bacillati</taxon>
        <taxon>Bacillota</taxon>
        <taxon>Bacilli</taxon>
        <taxon>Bacillales</taxon>
        <taxon>Bacillaceae</taxon>
        <taxon>Salinibacillus</taxon>
    </lineage>
</organism>
<comment type="similarity">
    <text evidence="10">Belongs to the RNase Z family.</text>
</comment>
<dbReference type="AlphaFoldDB" id="A0A6G1X6R3"/>
<evidence type="ECO:0000256" key="1">
    <source>
        <dbReference type="ARBA" id="ARBA00011738"/>
    </source>
</evidence>
<comment type="function">
    <text evidence="9 10">Zinc phosphodiesterase, which displays some tRNA 3'-processing endonuclease activity. Probably involved in tRNA maturation, by removing a 3'-trailer from precursor tRNA.</text>
</comment>
<feature type="binding site" evidence="10">
    <location>
        <position position="269"/>
    </location>
    <ligand>
        <name>Zn(2+)</name>
        <dbReference type="ChEBI" id="CHEBI:29105"/>
        <label>2</label>
        <note>catalytic</note>
    </ligand>
</feature>
<dbReference type="InterPro" id="IPR013471">
    <property type="entry name" value="RNase_Z/BN"/>
</dbReference>
<dbReference type="GO" id="GO:0042781">
    <property type="term" value="F:3'-tRNA processing endoribonuclease activity"/>
    <property type="evidence" value="ECO:0007669"/>
    <property type="project" value="UniProtKB-UniRule"/>
</dbReference>
<dbReference type="CDD" id="cd07717">
    <property type="entry name" value="RNaseZ_ZiPD-like_MBL-fold"/>
    <property type="match status" value="1"/>
</dbReference>
<dbReference type="PANTHER" id="PTHR46018">
    <property type="entry name" value="ZINC PHOSPHODIESTERASE ELAC PROTEIN 1"/>
    <property type="match status" value="1"/>
</dbReference>
<dbReference type="EC" id="3.1.26.11" evidence="2 10"/>
<evidence type="ECO:0000256" key="3">
    <source>
        <dbReference type="ARBA" id="ARBA00022694"/>
    </source>
</evidence>
<evidence type="ECO:0000256" key="7">
    <source>
        <dbReference type="ARBA" id="ARBA00022801"/>
    </source>
</evidence>
<dbReference type="NCBIfam" id="NF000801">
    <property type="entry name" value="PRK00055.1-3"/>
    <property type="match status" value="1"/>
</dbReference>
<dbReference type="EMBL" id="WJNH01000005">
    <property type="protein sequence ID" value="MRG86498.1"/>
    <property type="molecule type" value="Genomic_DNA"/>
</dbReference>
<keyword evidence="3 10" id="KW-0819">tRNA processing</keyword>
<evidence type="ECO:0000256" key="2">
    <source>
        <dbReference type="ARBA" id="ARBA00012477"/>
    </source>
</evidence>
<keyword evidence="5 10" id="KW-0479">Metal-binding</keyword>
<feature type="binding site" evidence="10">
    <location>
        <position position="68"/>
    </location>
    <ligand>
        <name>Zn(2+)</name>
        <dbReference type="ChEBI" id="CHEBI:29105"/>
        <label>2</label>
        <note>catalytic</note>
    </ligand>
</feature>
<keyword evidence="7 10" id="KW-0378">Hydrolase</keyword>
<name>A0A6G1X6R3_9BACI</name>
<feature type="binding site" evidence="10">
    <location>
        <position position="67"/>
    </location>
    <ligand>
        <name>Zn(2+)</name>
        <dbReference type="ChEBI" id="CHEBI:29105"/>
        <label>2</label>
        <note>catalytic</note>
    </ligand>
</feature>
<feature type="binding site" evidence="10">
    <location>
        <position position="140"/>
    </location>
    <ligand>
        <name>Zn(2+)</name>
        <dbReference type="ChEBI" id="CHEBI:29105"/>
        <label>1</label>
        <note>catalytic</note>
    </ligand>
</feature>
<dbReference type="PANTHER" id="PTHR46018:SF2">
    <property type="entry name" value="ZINC PHOSPHODIESTERASE ELAC PROTEIN 1"/>
    <property type="match status" value="1"/>
</dbReference>
<gene>
    <name evidence="10 11" type="primary">rnz</name>
    <name evidence="11" type="ORF">GH754_09160</name>
</gene>
<dbReference type="InterPro" id="IPR036866">
    <property type="entry name" value="RibonucZ/Hydroxyglut_hydro"/>
</dbReference>
<comment type="cofactor">
    <cofactor evidence="10">
        <name>Zn(2+)</name>
        <dbReference type="ChEBI" id="CHEBI:29105"/>
    </cofactor>
    <text evidence="10">Binds 2 Zn(2+) ions.</text>
</comment>
<sequence length="304" mass="34204">MELFFLGTGSGVPSKHRNVSSLVLQLLQERGTNWLFDCGEATQHQILHTTIKPRKIEKIFITHLHGDHIFGLPGLLGSRSFQGGTTPIEIYGPPGLKEFVQTSLKVSQTKLKYEIRFHEITEGFLFEDEQFKVMVKKLEHGVASYAYRIEEKNKIGELLPDKLLTAGVKPGPIFQKIKENASVQLPDGRTIYREDFVGPPKKGKTICIFGDTRFSPQFAEFAKNSDILVHEATFGPADEDLAYEYFHSSTRQAASLAAMAKVKRLLLNHISSRYLAKDIPQLLEGAKEIFPNTQIVNDFDQVTV</sequence>
<keyword evidence="8 10" id="KW-0862">Zinc</keyword>
<feature type="binding site" evidence="10">
    <location>
        <position position="63"/>
    </location>
    <ligand>
        <name>Zn(2+)</name>
        <dbReference type="ChEBI" id="CHEBI:29105"/>
        <label>1</label>
        <note>catalytic</note>
    </ligand>
</feature>
<evidence type="ECO:0000256" key="5">
    <source>
        <dbReference type="ARBA" id="ARBA00022723"/>
    </source>
</evidence>